<proteinExistence type="predicted"/>
<reference evidence="2" key="2">
    <citation type="submission" date="2021-01" db="EMBL/GenBank/DDBJ databases">
        <authorList>
            <person name="Schikora-Tamarit M.A."/>
        </authorList>
    </citation>
    <scope>NUCLEOTIDE SEQUENCE</scope>
    <source>
        <strain evidence="2">CBS6075</strain>
    </source>
</reference>
<dbReference type="EMBL" id="JAEUBE010000158">
    <property type="protein sequence ID" value="KAH3668339.1"/>
    <property type="molecule type" value="Genomic_DNA"/>
</dbReference>
<keyword evidence="1" id="KW-1133">Transmembrane helix</keyword>
<accession>A0A9P8PBQ5</accession>
<evidence type="ECO:0000256" key="1">
    <source>
        <dbReference type="SAM" id="Phobius"/>
    </source>
</evidence>
<dbReference type="AlphaFoldDB" id="A0A9P8PBQ5"/>
<keyword evidence="1" id="KW-0812">Transmembrane</keyword>
<sequence length="115" mass="13117">MRRFFSTLARFFINNCLSVAYSSMLFLNWYFARFLLRFIRSTVCLTSCRSSCNSEEGIDSLRSSFISVTLSNSKSFSTSLSIPSRSLELKFNARLLTDPGEDVDETGTDVFPEFD</sequence>
<feature type="transmembrane region" description="Helical" evidence="1">
    <location>
        <begin position="12"/>
        <end position="31"/>
    </location>
</feature>
<protein>
    <submittedName>
        <fullName evidence="2">Uncharacterized protein</fullName>
    </submittedName>
</protein>
<name>A0A9P8PBQ5_9ASCO</name>
<organism evidence="2 3">
    <name type="scientific">Ogataea philodendri</name>
    <dbReference type="NCBI Taxonomy" id="1378263"/>
    <lineage>
        <taxon>Eukaryota</taxon>
        <taxon>Fungi</taxon>
        <taxon>Dikarya</taxon>
        <taxon>Ascomycota</taxon>
        <taxon>Saccharomycotina</taxon>
        <taxon>Pichiomycetes</taxon>
        <taxon>Pichiales</taxon>
        <taxon>Pichiaceae</taxon>
        <taxon>Ogataea</taxon>
    </lineage>
</organism>
<keyword evidence="3" id="KW-1185">Reference proteome</keyword>
<dbReference type="Proteomes" id="UP000769157">
    <property type="component" value="Unassembled WGS sequence"/>
</dbReference>
<evidence type="ECO:0000313" key="3">
    <source>
        <dbReference type="Proteomes" id="UP000769157"/>
    </source>
</evidence>
<dbReference type="RefSeq" id="XP_046062753.1">
    <property type="nucleotide sequence ID" value="XM_046202925.1"/>
</dbReference>
<dbReference type="GeneID" id="70234060"/>
<evidence type="ECO:0000313" key="2">
    <source>
        <dbReference type="EMBL" id="KAH3668339.1"/>
    </source>
</evidence>
<gene>
    <name evidence="2" type="ORF">OGAPHI_002093</name>
</gene>
<comment type="caution">
    <text evidence="2">The sequence shown here is derived from an EMBL/GenBank/DDBJ whole genome shotgun (WGS) entry which is preliminary data.</text>
</comment>
<reference evidence="2" key="1">
    <citation type="journal article" date="2021" name="Open Biol.">
        <title>Shared evolutionary footprints suggest mitochondrial oxidative damage underlies multiple complex I losses in fungi.</title>
        <authorList>
            <person name="Schikora-Tamarit M.A."/>
            <person name="Marcet-Houben M."/>
            <person name="Nosek J."/>
            <person name="Gabaldon T."/>
        </authorList>
    </citation>
    <scope>NUCLEOTIDE SEQUENCE</scope>
    <source>
        <strain evidence="2">CBS6075</strain>
    </source>
</reference>
<keyword evidence="1" id="KW-0472">Membrane</keyword>